<feature type="region of interest" description="Disordered" evidence="2">
    <location>
        <begin position="1"/>
        <end position="404"/>
    </location>
</feature>
<dbReference type="PROSITE" id="PS50026">
    <property type="entry name" value="EGF_3"/>
    <property type="match status" value="1"/>
</dbReference>
<feature type="compositionally biased region" description="Polar residues" evidence="2">
    <location>
        <begin position="133"/>
        <end position="160"/>
    </location>
</feature>
<dbReference type="Proteomes" id="UP000800096">
    <property type="component" value="Unassembled WGS sequence"/>
</dbReference>
<evidence type="ECO:0000256" key="3">
    <source>
        <dbReference type="SAM" id="Phobius"/>
    </source>
</evidence>
<keyword evidence="6" id="KW-1185">Reference proteome</keyword>
<feature type="region of interest" description="Disordered" evidence="2">
    <location>
        <begin position="705"/>
        <end position="735"/>
    </location>
</feature>
<dbReference type="CDD" id="cd00054">
    <property type="entry name" value="EGF_CA"/>
    <property type="match status" value="1"/>
</dbReference>
<feature type="region of interest" description="Disordered" evidence="2">
    <location>
        <begin position="470"/>
        <end position="511"/>
    </location>
</feature>
<sequence>MSYDQKGRPGGAQGTSEDEETRKGSVRAARKRLQAAQMRTQLPDTSKIIGLPQRPNQLTSQQPPRSRADEQPQKSPSSKSSKPKTITPPPRWPLPNDAAANSGLSRMIPPRSPKMLRSPQQEGRPLSDEYPIQQLSPSYSQPKSTNLLQPTSSYYVQSSPVEDMFSPSMSRSSRPLTTSSAASEASSLGSIPDFPVPQPPMPSIPQTRRMSSLGPPPSSRRGPSSYYTQMSYVSPIAEESERSSSALRSRHGSYASSNVFPNHHDDFYGNDDLFSDDDSTITSERGTISPEDQDDRRGLVQQSPALVRQASLGRRTKPSLMTIKSVDSLGDRKGTAKSKPDGMRSDAAAYETSGGPSSSVSTTPLRNVQLAGSLSGFELPDQPPQEEAHAANTLADRAGMRRPPRLDMDAVRDAEARGSLTSLPDLIRRATRLAANLDRGKTASRLGLDFWETGAPGPKDIRQSGLSDMLAAFPRPGHDTPNSRPSRWASPRSESRAGATESALSNEKPKRRRRCCGMPMWTFITLLIVLLFIIAAAVVIPVVLVVIPNQNNNIGAVQQGQGNNGNGNNNSGNGDGGGGNSLTSNRPAPTLAPGVNQCDSVITCQNGGIPILNSDRTCNCVCINGFTGSTCTTNDATGCTTTSVNGAADNATMGTGISRLLGNTAADFSVPLNSMRVLSLFSELSLSCAAQNALITFNGLASRSEKQTSHSVDVEDTSEPWRSLPFGHNSQPGQALDREVKRQAIGAPGAPAGAAQPSATPTPTQPVSSNVKALDFARVGVLFTLQETGELNVAAKAQESIQSFLTSNRNGNAGSSNLNLGPFKMDLVQLTLVFNNGTTIRASSP</sequence>
<organism evidence="5 6">
    <name type="scientific">Ampelomyces quisqualis</name>
    <name type="common">Powdery mildew agent</name>
    <dbReference type="NCBI Taxonomy" id="50730"/>
    <lineage>
        <taxon>Eukaryota</taxon>
        <taxon>Fungi</taxon>
        <taxon>Dikarya</taxon>
        <taxon>Ascomycota</taxon>
        <taxon>Pezizomycotina</taxon>
        <taxon>Dothideomycetes</taxon>
        <taxon>Pleosporomycetidae</taxon>
        <taxon>Pleosporales</taxon>
        <taxon>Pleosporineae</taxon>
        <taxon>Phaeosphaeriaceae</taxon>
        <taxon>Ampelomyces</taxon>
    </lineage>
</organism>
<proteinExistence type="predicted"/>
<dbReference type="AlphaFoldDB" id="A0A6A5QEI6"/>
<feature type="compositionally biased region" description="Low complexity" evidence="2">
    <location>
        <begin position="166"/>
        <end position="187"/>
    </location>
</feature>
<keyword evidence="3" id="KW-0812">Transmembrane</keyword>
<comment type="caution">
    <text evidence="1">Lacks conserved residue(s) required for the propagation of feature annotation.</text>
</comment>
<dbReference type="PANTHER" id="PTHR17178">
    <property type="entry name" value="SECRETORY GRANULE PROTEOGLYCAN CORE PROTEIN"/>
    <property type="match status" value="1"/>
</dbReference>
<evidence type="ECO:0000256" key="2">
    <source>
        <dbReference type="SAM" id="MobiDB-lite"/>
    </source>
</evidence>
<name>A0A6A5QEI6_AMPQU</name>
<feature type="compositionally biased region" description="Low complexity" evidence="2">
    <location>
        <begin position="558"/>
        <end position="572"/>
    </location>
</feature>
<evidence type="ECO:0000259" key="4">
    <source>
        <dbReference type="PROSITE" id="PS50026"/>
    </source>
</evidence>
<reference evidence="5" key="1">
    <citation type="journal article" date="2020" name="Stud. Mycol.">
        <title>101 Dothideomycetes genomes: a test case for predicting lifestyles and emergence of pathogens.</title>
        <authorList>
            <person name="Haridas S."/>
            <person name="Albert R."/>
            <person name="Binder M."/>
            <person name="Bloem J."/>
            <person name="Labutti K."/>
            <person name="Salamov A."/>
            <person name="Andreopoulos B."/>
            <person name="Baker S."/>
            <person name="Barry K."/>
            <person name="Bills G."/>
            <person name="Bluhm B."/>
            <person name="Cannon C."/>
            <person name="Castanera R."/>
            <person name="Culley D."/>
            <person name="Daum C."/>
            <person name="Ezra D."/>
            <person name="Gonzalez J."/>
            <person name="Henrissat B."/>
            <person name="Kuo A."/>
            <person name="Liang C."/>
            <person name="Lipzen A."/>
            <person name="Lutzoni F."/>
            <person name="Magnuson J."/>
            <person name="Mondo S."/>
            <person name="Nolan M."/>
            <person name="Ohm R."/>
            <person name="Pangilinan J."/>
            <person name="Park H.-J."/>
            <person name="Ramirez L."/>
            <person name="Alfaro M."/>
            <person name="Sun H."/>
            <person name="Tritt A."/>
            <person name="Yoshinaga Y."/>
            <person name="Zwiers L.-H."/>
            <person name="Turgeon B."/>
            <person name="Goodwin S."/>
            <person name="Spatafora J."/>
            <person name="Crous P."/>
            <person name="Grigoriev I."/>
        </authorList>
    </citation>
    <scope>NUCLEOTIDE SEQUENCE</scope>
    <source>
        <strain evidence="5">HMLAC05119</strain>
    </source>
</reference>
<feature type="region of interest" description="Disordered" evidence="2">
    <location>
        <begin position="748"/>
        <end position="768"/>
    </location>
</feature>
<dbReference type="PANTHER" id="PTHR17178:SF0">
    <property type="entry name" value="SERGLYCIN"/>
    <property type="match status" value="1"/>
</dbReference>
<feature type="compositionally biased region" description="Basic residues" evidence="2">
    <location>
        <begin position="24"/>
        <end position="33"/>
    </location>
</feature>
<dbReference type="InterPro" id="IPR000742">
    <property type="entry name" value="EGF"/>
</dbReference>
<feature type="compositionally biased region" description="Pro residues" evidence="2">
    <location>
        <begin position="194"/>
        <end position="203"/>
    </location>
</feature>
<feature type="compositionally biased region" description="Polar residues" evidence="2">
    <location>
        <begin position="54"/>
        <end position="64"/>
    </location>
</feature>
<accession>A0A6A5QEI6</accession>
<evidence type="ECO:0000313" key="6">
    <source>
        <dbReference type="Proteomes" id="UP000800096"/>
    </source>
</evidence>
<dbReference type="PROSITE" id="PS01186">
    <property type="entry name" value="EGF_2"/>
    <property type="match status" value="1"/>
</dbReference>
<feature type="compositionally biased region" description="Low complexity" evidence="2">
    <location>
        <begin position="352"/>
        <end position="364"/>
    </location>
</feature>
<feature type="compositionally biased region" description="Basic and acidic residues" evidence="2">
    <location>
        <begin position="329"/>
        <end position="344"/>
    </location>
</feature>
<feature type="transmembrane region" description="Helical" evidence="3">
    <location>
        <begin position="520"/>
        <end position="547"/>
    </location>
</feature>
<keyword evidence="1" id="KW-0245">EGF-like domain</keyword>
<evidence type="ECO:0000313" key="5">
    <source>
        <dbReference type="EMBL" id="KAF1913742.1"/>
    </source>
</evidence>
<keyword evidence="3" id="KW-1133">Transmembrane helix</keyword>
<dbReference type="EMBL" id="ML979138">
    <property type="protein sequence ID" value="KAF1913742.1"/>
    <property type="molecule type" value="Genomic_DNA"/>
</dbReference>
<feature type="compositionally biased region" description="Low complexity" evidence="2">
    <location>
        <begin position="74"/>
        <end position="85"/>
    </location>
</feature>
<protein>
    <recommendedName>
        <fullName evidence="4">EGF-like domain-containing protein</fullName>
    </recommendedName>
</protein>
<feature type="compositionally biased region" description="Low complexity" evidence="2">
    <location>
        <begin position="204"/>
        <end position="225"/>
    </location>
</feature>
<keyword evidence="1" id="KW-1015">Disulfide bond</keyword>
<dbReference type="OrthoDB" id="283575at2759"/>
<dbReference type="PROSITE" id="PS00022">
    <property type="entry name" value="EGF_1"/>
    <property type="match status" value="1"/>
</dbReference>
<feature type="compositionally biased region" description="Low complexity" evidence="2">
    <location>
        <begin position="748"/>
        <end position="766"/>
    </location>
</feature>
<keyword evidence="3" id="KW-0472">Membrane</keyword>
<feature type="disulfide bond" evidence="1">
    <location>
        <begin position="622"/>
        <end position="631"/>
    </location>
</feature>
<evidence type="ECO:0000256" key="1">
    <source>
        <dbReference type="PROSITE-ProRule" id="PRU00076"/>
    </source>
</evidence>
<feature type="region of interest" description="Disordered" evidence="2">
    <location>
        <begin position="558"/>
        <end position="588"/>
    </location>
</feature>
<feature type="domain" description="EGF-like" evidence="4">
    <location>
        <begin position="594"/>
        <end position="632"/>
    </location>
</feature>
<gene>
    <name evidence="5" type="ORF">BDU57DRAFT_320898</name>
</gene>